<dbReference type="AlphaFoldDB" id="A0A2M8PAG8"/>
<proteinExistence type="predicted"/>
<accession>A0A2M8PAG8</accession>
<protein>
    <recommendedName>
        <fullName evidence="1">SH3b domain-containing protein</fullName>
    </recommendedName>
</protein>
<evidence type="ECO:0000313" key="3">
    <source>
        <dbReference type="Proteomes" id="UP000229681"/>
    </source>
</evidence>
<evidence type="ECO:0000313" key="2">
    <source>
        <dbReference type="EMBL" id="PJF34536.1"/>
    </source>
</evidence>
<dbReference type="InterPro" id="IPR013783">
    <property type="entry name" value="Ig-like_fold"/>
</dbReference>
<dbReference type="InterPro" id="IPR003646">
    <property type="entry name" value="SH3-like_bac-type"/>
</dbReference>
<dbReference type="SMART" id="SM00287">
    <property type="entry name" value="SH3b"/>
    <property type="match status" value="1"/>
</dbReference>
<gene>
    <name evidence="2" type="ORF">CUN49_15190</name>
</gene>
<dbReference type="EMBL" id="PGTM01000350">
    <property type="protein sequence ID" value="PJF34536.1"/>
    <property type="molecule type" value="Genomic_DNA"/>
</dbReference>
<feature type="domain" description="SH3b" evidence="1">
    <location>
        <begin position="129"/>
        <end position="194"/>
    </location>
</feature>
<reference evidence="2 3" key="1">
    <citation type="submission" date="2017-11" db="EMBL/GenBank/DDBJ databases">
        <title>Evolution of Phototrophy in the Chloroflexi Phylum Driven by Horizontal Gene Transfer.</title>
        <authorList>
            <person name="Ward L.M."/>
            <person name="Hemp J."/>
            <person name="Shih P.M."/>
            <person name="Mcglynn S.E."/>
            <person name="Fischer W."/>
        </authorList>
    </citation>
    <scope>NUCLEOTIDE SEQUENCE [LARGE SCALE GENOMIC DNA]</scope>
    <source>
        <strain evidence="2">JP3_13</strain>
    </source>
</reference>
<dbReference type="Proteomes" id="UP000229681">
    <property type="component" value="Unassembled WGS sequence"/>
</dbReference>
<sequence length="204" mass="21878">MLSAPEPIQVATPTQVPLIDDGSRPQVLIEAPPNGAQVIVGEQLIIRVRAVDSVGITRAELRQGERVVAIQPAPDPIREFQALLPYTPTQGGTIALSVVVYRRAVASEPATLSLQAITQVSATQRAAQVCTAQVNVNNLNLRRGDSTSTEIITKLSLGERLSVLGRNASRTWYRVQRADGQIGWVSAQYVIPDGDCANAPIVQP</sequence>
<dbReference type="Gene3D" id="2.60.40.10">
    <property type="entry name" value="Immunoglobulins"/>
    <property type="match status" value="1"/>
</dbReference>
<name>A0A2M8PAG8_9CHLR</name>
<evidence type="ECO:0000259" key="1">
    <source>
        <dbReference type="PROSITE" id="PS51781"/>
    </source>
</evidence>
<organism evidence="2 3">
    <name type="scientific">Candidatus Thermofonsia Clade 1 bacterium</name>
    <dbReference type="NCBI Taxonomy" id="2364210"/>
    <lineage>
        <taxon>Bacteria</taxon>
        <taxon>Bacillati</taxon>
        <taxon>Chloroflexota</taxon>
        <taxon>Candidatus Thermofontia</taxon>
        <taxon>Candidatus Thermofonsia Clade 1</taxon>
    </lineage>
</organism>
<dbReference type="Pfam" id="PF08239">
    <property type="entry name" value="SH3_3"/>
    <property type="match status" value="1"/>
</dbReference>
<comment type="caution">
    <text evidence="2">The sequence shown here is derived from an EMBL/GenBank/DDBJ whole genome shotgun (WGS) entry which is preliminary data.</text>
</comment>
<dbReference type="PROSITE" id="PS51781">
    <property type="entry name" value="SH3B"/>
    <property type="match status" value="1"/>
</dbReference>
<dbReference type="Gene3D" id="2.30.30.40">
    <property type="entry name" value="SH3 Domains"/>
    <property type="match status" value="1"/>
</dbReference>